<dbReference type="EMBL" id="PYNF01000003">
    <property type="protein sequence ID" value="PSV00379.1"/>
    <property type="molecule type" value="Genomic_DNA"/>
</dbReference>
<protein>
    <submittedName>
        <fullName evidence="1">Uncharacterized protein</fullName>
    </submittedName>
</protein>
<proteinExistence type="predicted"/>
<gene>
    <name evidence="1" type="ORF">C9J27_04425</name>
</gene>
<dbReference type="Proteomes" id="UP000241426">
    <property type="component" value="Unassembled WGS sequence"/>
</dbReference>
<evidence type="ECO:0000313" key="2">
    <source>
        <dbReference type="Proteomes" id="UP000241426"/>
    </source>
</evidence>
<sequence>MAKQNKTLKKLKALGVDIDQLPISVQGCAYEICTGVGLSSTLEIGFIISEDIALIQDLSKVMPALKIATSKLELFELKNKTGEEHVGFTHIHPYWEDNVFYCLYALPAKYAHDNLVAARGIK</sequence>
<accession>A0A2T3KL46</accession>
<dbReference type="AlphaFoldDB" id="A0A2T3KL46"/>
<evidence type="ECO:0000313" key="1">
    <source>
        <dbReference type="EMBL" id="PSV00379.1"/>
    </source>
</evidence>
<comment type="caution">
    <text evidence="1">The sequence shown here is derived from an EMBL/GenBank/DDBJ whole genome shotgun (WGS) entry which is preliminary data.</text>
</comment>
<organism evidence="1 2">
    <name type="scientific">Photobacterium kishitanii</name>
    <dbReference type="NCBI Taxonomy" id="318456"/>
    <lineage>
        <taxon>Bacteria</taxon>
        <taxon>Pseudomonadati</taxon>
        <taxon>Pseudomonadota</taxon>
        <taxon>Gammaproteobacteria</taxon>
        <taxon>Vibrionales</taxon>
        <taxon>Vibrionaceae</taxon>
        <taxon>Photobacterium</taxon>
    </lineage>
</organism>
<reference evidence="1 2" key="1">
    <citation type="submission" date="2018-01" db="EMBL/GenBank/DDBJ databases">
        <title>Whole genome sequencing of Histamine producing bacteria.</title>
        <authorList>
            <person name="Butler K."/>
        </authorList>
    </citation>
    <scope>NUCLEOTIDE SEQUENCE [LARGE SCALE GENOMIC DNA]</scope>
    <source>
        <strain evidence="1 2">FS-7.2</strain>
    </source>
</reference>
<dbReference type="RefSeq" id="WP_107289009.1">
    <property type="nucleotide sequence ID" value="NZ_PYNF01000003.1"/>
</dbReference>
<name>A0A2T3KL46_9GAMM</name>